<dbReference type="EMBL" id="JAODUO010002748">
    <property type="protein sequence ID" value="KAK2150563.1"/>
    <property type="molecule type" value="Genomic_DNA"/>
</dbReference>
<reference evidence="1" key="1">
    <citation type="journal article" date="2023" name="Mol. Biol. Evol.">
        <title>Third-Generation Sequencing Reveals the Adaptive Role of the Epigenome in Three Deep-Sea Polychaetes.</title>
        <authorList>
            <person name="Perez M."/>
            <person name="Aroh O."/>
            <person name="Sun Y."/>
            <person name="Lan Y."/>
            <person name="Juniper S.K."/>
            <person name="Young C.R."/>
            <person name="Angers B."/>
            <person name="Qian P.Y."/>
        </authorList>
    </citation>
    <scope>NUCLEOTIDE SEQUENCE</scope>
    <source>
        <strain evidence="1">R07B-5</strain>
    </source>
</reference>
<dbReference type="Proteomes" id="UP001209878">
    <property type="component" value="Unassembled WGS sequence"/>
</dbReference>
<evidence type="ECO:0000313" key="2">
    <source>
        <dbReference type="Proteomes" id="UP001209878"/>
    </source>
</evidence>
<keyword evidence="2" id="KW-1185">Reference proteome</keyword>
<accession>A0AAD9N048</accession>
<protein>
    <submittedName>
        <fullName evidence="1">Uncharacterized protein</fullName>
    </submittedName>
</protein>
<name>A0AAD9N048_RIDPI</name>
<dbReference type="AlphaFoldDB" id="A0AAD9N048"/>
<sequence>MGQPIECTNAYRDILHSKLSTMHILTCDANDDSDAVQGLVDSYVVQLNDAMNDAVTEAGCKHAGAVYETNKYIKKVFRRRTRQCIDRSVNNKYQKLNVMLKNRKLSAFWNVIKQ</sequence>
<comment type="caution">
    <text evidence="1">The sequence shown here is derived from an EMBL/GenBank/DDBJ whole genome shotgun (WGS) entry which is preliminary data.</text>
</comment>
<evidence type="ECO:0000313" key="1">
    <source>
        <dbReference type="EMBL" id="KAK2150563.1"/>
    </source>
</evidence>
<gene>
    <name evidence="1" type="ORF">NP493_2761g00001</name>
</gene>
<proteinExistence type="predicted"/>
<organism evidence="1 2">
    <name type="scientific">Ridgeia piscesae</name>
    <name type="common">Tubeworm</name>
    <dbReference type="NCBI Taxonomy" id="27915"/>
    <lineage>
        <taxon>Eukaryota</taxon>
        <taxon>Metazoa</taxon>
        <taxon>Spiralia</taxon>
        <taxon>Lophotrochozoa</taxon>
        <taxon>Annelida</taxon>
        <taxon>Polychaeta</taxon>
        <taxon>Sedentaria</taxon>
        <taxon>Canalipalpata</taxon>
        <taxon>Sabellida</taxon>
        <taxon>Siboglinidae</taxon>
        <taxon>Ridgeia</taxon>
    </lineage>
</organism>